<organism evidence="1 2">
    <name type="scientific">Psilocybe cubensis</name>
    <name type="common">Psychedelic mushroom</name>
    <name type="synonym">Stropharia cubensis</name>
    <dbReference type="NCBI Taxonomy" id="181762"/>
    <lineage>
        <taxon>Eukaryota</taxon>
        <taxon>Fungi</taxon>
        <taxon>Dikarya</taxon>
        <taxon>Basidiomycota</taxon>
        <taxon>Agaricomycotina</taxon>
        <taxon>Agaricomycetes</taxon>
        <taxon>Agaricomycetidae</taxon>
        <taxon>Agaricales</taxon>
        <taxon>Agaricineae</taxon>
        <taxon>Strophariaceae</taxon>
        <taxon>Psilocybe</taxon>
    </lineage>
</organism>
<proteinExistence type="predicted"/>
<comment type="caution">
    <text evidence="1">The sequence shown here is derived from an EMBL/GenBank/DDBJ whole genome shotgun (WGS) entry which is preliminary data.</text>
</comment>
<dbReference type="EMBL" id="JAFIQS020000002">
    <property type="protein sequence ID" value="KAH9484841.1"/>
    <property type="molecule type" value="Genomic_DNA"/>
</dbReference>
<protein>
    <submittedName>
        <fullName evidence="1">Magnesium transporter NIPA1</fullName>
    </submittedName>
</protein>
<accession>A0ACB8HBI3</accession>
<evidence type="ECO:0000313" key="1">
    <source>
        <dbReference type="EMBL" id="KAH9484841.1"/>
    </source>
</evidence>
<evidence type="ECO:0000313" key="2">
    <source>
        <dbReference type="Proteomes" id="UP000664032"/>
    </source>
</evidence>
<name>A0ACB8HBI3_PSICU</name>
<gene>
    <name evidence="1" type="ORF">JR316_0001743</name>
</gene>
<sequence length="757" mass="81902">MSSLTPSATSAVAAASSSAANKTLSAGSNLKIVGIILAITSGLLIGSSFVFKKKGLLRSQAGGELGEGVAYLKSPLWWLGMSSVFLPNLLYCSCLNSLAAYAFVEAIVVTPLGALSVVVCAILSSIFLNEKLSFFGWLGCALCILGSVIIALNGPKEETVGQIKEFQKLFLAPGFLAFISVLIVTSLVIVFYFAPKYGKKSMLWYIAVCSMIGGISVSVTTGLGAAIVQTAMGDNQFKHWFMYFLFGFVVITLLVEVYYLNVALALFNTAMVTPTYYVVFTFFSMVTTIVLFQGLEASPTQIITLVMGFLVICLGITILQMSKVDPEKLSNKLDRRSTMLLRAASVHTDHMDEKGGMSAYEDPGMDALRGSFGTVGSIIRARTVKRMSQRMSHQSGGSHLRMRPPGAAAPYDATTSWMSSAGLGPGDSLNRRHGESMIGGMQRHQLYDAPVPRDDASSIRAGSVYSQNQTQSQLMSKKPTIKFDSQEIVHSYSRPGQPQSPATHEHRQAIHGSMIVHDGYPPLPPLPPHSTPDPSPRASAVPEASSTTAGEGVLFEMDSPEIPRGTAGMKLPLLGGDKDLDDNQTLLMPPLLRNEHTVHSAPPTMYRVVPRPGAVGMAHQQHQLPTRKDSRDIFDQERLSTVATRGTLLSFPSVTDSSPSDWEDDFSRADAPSETSRPGGLAGKAKEDKARDRSKEKGSRTPKRYPKGLDDDDLEESQRLWQKATSAENSLENSEEGTILPPPEGSIRLVQPRKNMI</sequence>
<reference evidence="1" key="1">
    <citation type="submission" date="2021-10" db="EMBL/GenBank/DDBJ databases">
        <title>Psilocybe cubensis genome.</title>
        <authorList>
            <person name="Mckernan K.J."/>
            <person name="Crawford S."/>
            <person name="Trippe A."/>
            <person name="Kane L.T."/>
            <person name="Mclaughlin S."/>
        </authorList>
    </citation>
    <scope>NUCLEOTIDE SEQUENCE</scope>
    <source>
        <strain evidence="1">MGC-MH-2018</strain>
    </source>
</reference>
<keyword evidence="2" id="KW-1185">Reference proteome</keyword>
<dbReference type="Proteomes" id="UP000664032">
    <property type="component" value="Unassembled WGS sequence"/>
</dbReference>